<dbReference type="STRING" id="1182545.A0A072P1G3"/>
<dbReference type="Pfam" id="PF01757">
    <property type="entry name" value="Acyl_transf_3"/>
    <property type="match status" value="1"/>
</dbReference>
<keyword evidence="4" id="KW-1185">Reference proteome</keyword>
<dbReference type="EMBL" id="AMGV01000013">
    <property type="protein sequence ID" value="KEF53522.1"/>
    <property type="molecule type" value="Genomic_DNA"/>
</dbReference>
<feature type="transmembrane region" description="Helical" evidence="1">
    <location>
        <begin position="304"/>
        <end position="323"/>
    </location>
</feature>
<dbReference type="OrthoDB" id="5819582at2759"/>
<keyword evidence="1" id="KW-0472">Membrane</keyword>
<feature type="transmembrane region" description="Helical" evidence="1">
    <location>
        <begin position="20"/>
        <end position="42"/>
    </location>
</feature>
<dbReference type="AlphaFoldDB" id="A0A072P1G3"/>
<feature type="transmembrane region" description="Helical" evidence="1">
    <location>
        <begin position="335"/>
        <end position="358"/>
    </location>
</feature>
<accession>A0A072P1G3</accession>
<evidence type="ECO:0000313" key="3">
    <source>
        <dbReference type="EMBL" id="KEF53522.1"/>
    </source>
</evidence>
<keyword evidence="1" id="KW-0812">Transmembrane</keyword>
<protein>
    <recommendedName>
        <fullName evidence="2">Acyltransferase 3 domain-containing protein</fullName>
    </recommendedName>
</protein>
<proteinExistence type="predicted"/>
<keyword evidence="1" id="KW-1133">Transmembrane helix</keyword>
<evidence type="ECO:0000259" key="2">
    <source>
        <dbReference type="Pfam" id="PF01757"/>
    </source>
</evidence>
<feature type="transmembrane region" description="Helical" evidence="1">
    <location>
        <begin position="192"/>
        <end position="218"/>
    </location>
</feature>
<dbReference type="PANTHER" id="PTHR23028">
    <property type="entry name" value="ACETYLTRANSFERASE"/>
    <property type="match status" value="1"/>
</dbReference>
<feature type="transmembrane region" description="Helical" evidence="1">
    <location>
        <begin position="54"/>
        <end position="71"/>
    </location>
</feature>
<sequence>MSRKTDKIHSTAFLDALRGYAACVVFAGHLLGYPAAIQYPFIRILTSNRGMVDLFFVISGYVLSFRMLKMMRQRDAGNFLQTLASSTFRRFLRLYVPTGIATFIAMLGVYMGRIPTAAKLATFQLQLWDWIIDTFFASSPFADLKGWWYPGLFRTKYLDQMWTIPVEFRGSMVLFTFCAASCKLSVRGRMIFTWIAILACYCWNVIYVALFLLGLFVAELSLEWSKAARQVQHHNRLEFPTARRRLARSGVPNAMLVCIFVFSLFLLSQPHEPGFGSDGPFPWQYLTRLTPSWYGGPGEPKEHFWLSIGAFLLVFSLEFYPVLQTPLRWKFSLYLGDLSFGLYAMHPIVIWVLYLPILEPYSLVYIGSSGWARIPAVVITAFVVLWVADYFERIDRRVVQLGRWLQGRTFVNWEL</sequence>
<feature type="transmembrane region" description="Helical" evidence="1">
    <location>
        <begin position="246"/>
        <end position="267"/>
    </location>
</feature>
<dbReference type="VEuPathDB" id="FungiDB:A1O9_10497"/>
<dbReference type="InterPro" id="IPR002656">
    <property type="entry name" value="Acyl_transf_3_dom"/>
</dbReference>
<dbReference type="RefSeq" id="XP_013256112.1">
    <property type="nucleotide sequence ID" value="XM_013400658.1"/>
</dbReference>
<gene>
    <name evidence="3" type="ORF">A1O9_10497</name>
</gene>
<feature type="domain" description="Acyltransferase 3" evidence="2">
    <location>
        <begin position="12"/>
        <end position="389"/>
    </location>
</feature>
<evidence type="ECO:0000313" key="4">
    <source>
        <dbReference type="Proteomes" id="UP000027920"/>
    </source>
</evidence>
<dbReference type="GO" id="GO:0016747">
    <property type="term" value="F:acyltransferase activity, transferring groups other than amino-acyl groups"/>
    <property type="evidence" value="ECO:0007669"/>
    <property type="project" value="InterPro"/>
</dbReference>
<dbReference type="InterPro" id="IPR050879">
    <property type="entry name" value="Acyltransferase_3"/>
</dbReference>
<dbReference type="Proteomes" id="UP000027920">
    <property type="component" value="Unassembled WGS sequence"/>
</dbReference>
<dbReference type="HOGENOM" id="CLU_005679_13_5_1"/>
<organism evidence="3 4">
    <name type="scientific">Exophiala aquamarina CBS 119918</name>
    <dbReference type="NCBI Taxonomy" id="1182545"/>
    <lineage>
        <taxon>Eukaryota</taxon>
        <taxon>Fungi</taxon>
        <taxon>Dikarya</taxon>
        <taxon>Ascomycota</taxon>
        <taxon>Pezizomycotina</taxon>
        <taxon>Eurotiomycetes</taxon>
        <taxon>Chaetothyriomycetidae</taxon>
        <taxon>Chaetothyriales</taxon>
        <taxon>Herpotrichiellaceae</taxon>
        <taxon>Exophiala</taxon>
    </lineage>
</organism>
<reference evidence="3 4" key="1">
    <citation type="submission" date="2013-03" db="EMBL/GenBank/DDBJ databases">
        <title>The Genome Sequence of Exophiala aquamarina CBS 119918.</title>
        <authorList>
            <consortium name="The Broad Institute Genomics Platform"/>
            <person name="Cuomo C."/>
            <person name="de Hoog S."/>
            <person name="Gorbushina A."/>
            <person name="Walker B."/>
            <person name="Young S.K."/>
            <person name="Zeng Q."/>
            <person name="Gargeya S."/>
            <person name="Fitzgerald M."/>
            <person name="Haas B."/>
            <person name="Abouelleil A."/>
            <person name="Allen A.W."/>
            <person name="Alvarado L."/>
            <person name="Arachchi H.M."/>
            <person name="Berlin A.M."/>
            <person name="Chapman S.B."/>
            <person name="Gainer-Dewar J."/>
            <person name="Goldberg J."/>
            <person name="Griggs A."/>
            <person name="Gujja S."/>
            <person name="Hansen M."/>
            <person name="Howarth C."/>
            <person name="Imamovic A."/>
            <person name="Ireland A."/>
            <person name="Larimer J."/>
            <person name="McCowan C."/>
            <person name="Murphy C."/>
            <person name="Pearson M."/>
            <person name="Poon T.W."/>
            <person name="Priest M."/>
            <person name="Roberts A."/>
            <person name="Saif S."/>
            <person name="Shea T."/>
            <person name="Sisk P."/>
            <person name="Sykes S."/>
            <person name="Wortman J."/>
            <person name="Nusbaum C."/>
            <person name="Birren B."/>
        </authorList>
    </citation>
    <scope>NUCLEOTIDE SEQUENCE [LARGE SCALE GENOMIC DNA]</scope>
    <source>
        <strain evidence="3 4">CBS 119918</strain>
    </source>
</reference>
<feature type="transmembrane region" description="Helical" evidence="1">
    <location>
        <begin position="92"/>
        <end position="110"/>
    </location>
</feature>
<evidence type="ECO:0000256" key="1">
    <source>
        <dbReference type="SAM" id="Phobius"/>
    </source>
</evidence>
<dbReference type="PANTHER" id="PTHR23028:SF134">
    <property type="entry name" value="PUTATIVE (AFU_ORTHOLOGUE AFUA_4G08520)-RELATED"/>
    <property type="match status" value="1"/>
</dbReference>
<dbReference type="GeneID" id="25285401"/>
<feature type="transmembrane region" description="Helical" evidence="1">
    <location>
        <begin position="370"/>
        <end position="388"/>
    </location>
</feature>
<name>A0A072P1G3_9EURO</name>
<comment type="caution">
    <text evidence="3">The sequence shown here is derived from an EMBL/GenBank/DDBJ whole genome shotgun (WGS) entry which is preliminary data.</text>
</comment>